<dbReference type="Pfam" id="PF14810">
    <property type="entry name" value="TGT_C2"/>
    <property type="match status" value="1"/>
</dbReference>
<gene>
    <name evidence="2" type="ORF">CUN85_01715</name>
</gene>
<proteinExistence type="predicted"/>
<dbReference type="InterPro" id="IPR015947">
    <property type="entry name" value="PUA-like_sf"/>
</dbReference>
<keyword evidence="3" id="KW-1185">Reference proteome</keyword>
<evidence type="ECO:0000313" key="2">
    <source>
        <dbReference type="EMBL" id="TGC10900.1"/>
    </source>
</evidence>
<dbReference type="InterPro" id="IPR004521">
    <property type="entry name" value="Uncharacterised_CHP00451"/>
</dbReference>
<sequence length="144" mass="15664">MADFQFGKGCGDVFFPEGVSFRLSKTKRVRQVFNEGEHIATVRAKDGMLTLGMEGARTLHEYFSSPARRVVVCEDAVPFVAKGKTAFAKHVLAIDPELRAGDEVVVVSESDELLATGQLIFSPFEIGSLDKGAAVDVRRGKDQS</sequence>
<dbReference type="NCBIfam" id="TIGR00451">
    <property type="entry name" value="unchar_dom_2"/>
    <property type="match status" value="1"/>
</dbReference>
<dbReference type="InterPro" id="IPR036974">
    <property type="entry name" value="PUA_sf"/>
</dbReference>
<dbReference type="InterPro" id="IPR038250">
    <property type="entry name" value="TGT_C2_sf"/>
</dbReference>
<dbReference type="GO" id="GO:0003723">
    <property type="term" value="F:RNA binding"/>
    <property type="evidence" value="ECO:0007669"/>
    <property type="project" value="InterPro"/>
</dbReference>
<dbReference type="CDD" id="cd21149">
    <property type="entry name" value="PUA_archaeosine_TGT"/>
    <property type="match status" value="1"/>
</dbReference>
<dbReference type="InterPro" id="IPR002478">
    <property type="entry name" value="PUA"/>
</dbReference>
<dbReference type="SUPFAM" id="SSF88697">
    <property type="entry name" value="PUA domain-like"/>
    <property type="match status" value="1"/>
</dbReference>
<dbReference type="Pfam" id="PF01472">
    <property type="entry name" value="PUA"/>
    <property type="match status" value="1"/>
</dbReference>
<comment type="caution">
    <text evidence="2">The sequence shown here is derived from an EMBL/GenBank/DDBJ whole genome shotgun (WGS) entry which is preliminary data.</text>
</comment>
<reference evidence="2 3" key="1">
    <citation type="submission" date="2017-11" db="EMBL/GenBank/DDBJ databases">
        <title>Isolation and Characterization of Methanogenic Archaea from Saline Meromictic Lake at Siberia.</title>
        <authorList>
            <person name="Shen Y."/>
            <person name="Huang H.-H."/>
            <person name="Lai M.-C."/>
            <person name="Chen S.-C."/>
        </authorList>
    </citation>
    <scope>NUCLEOTIDE SEQUENCE [LARGE SCALE GENOMIC DNA]</scope>
    <source>
        <strain evidence="2 3">SY-01</strain>
    </source>
</reference>
<organism evidence="2 3">
    <name type="scientific">Methanolobus halotolerans</name>
    <dbReference type="NCBI Taxonomy" id="2052935"/>
    <lineage>
        <taxon>Archaea</taxon>
        <taxon>Methanobacteriati</taxon>
        <taxon>Methanobacteriota</taxon>
        <taxon>Stenosarchaea group</taxon>
        <taxon>Methanomicrobia</taxon>
        <taxon>Methanosarcinales</taxon>
        <taxon>Methanosarcinaceae</taxon>
        <taxon>Methanolobus</taxon>
    </lineage>
</organism>
<dbReference type="InterPro" id="IPR029402">
    <property type="entry name" value="TGT_C2"/>
</dbReference>
<protein>
    <submittedName>
        <fullName evidence="2">Pseudouridine synthase</fullName>
    </submittedName>
</protein>
<dbReference type="SUPFAM" id="SSF88802">
    <property type="entry name" value="Pre-PUA domain"/>
    <property type="match status" value="1"/>
</dbReference>
<evidence type="ECO:0000259" key="1">
    <source>
        <dbReference type="SMART" id="SM00359"/>
    </source>
</evidence>
<feature type="domain" description="PUA" evidence="1">
    <location>
        <begin position="68"/>
        <end position="142"/>
    </location>
</feature>
<dbReference type="AlphaFoldDB" id="A0A4E0Q7E8"/>
<evidence type="ECO:0000313" key="3">
    <source>
        <dbReference type="Proteomes" id="UP000297295"/>
    </source>
</evidence>
<dbReference type="SMART" id="SM00359">
    <property type="entry name" value="PUA"/>
    <property type="match status" value="1"/>
</dbReference>
<dbReference type="Gene3D" id="3.10.450.90">
    <property type="entry name" value="ArcTGT, C2 domain"/>
    <property type="match status" value="1"/>
</dbReference>
<dbReference type="OrthoDB" id="7576at2157"/>
<dbReference type="PROSITE" id="PS50890">
    <property type="entry name" value="PUA"/>
    <property type="match status" value="1"/>
</dbReference>
<dbReference type="Gene3D" id="2.30.130.10">
    <property type="entry name" value="PUA domain"/>
    <property type="match status" value="1"/>
</dbReference>
<dbReference type="EMBL" id="PGGK01000002">
    <property type="protein sequence ID" value="TGC10900.1"/>
    <property type="molecule type" value="Genomic_DNA"/>
</dbReference>
<name>A0A4E0Q7E8_9EURY</name>
<accession>A0A4E0Q7E8</accession>
<dbReference type="Proteomes" id="UP000297295">
    <property type="component" value="Unassembled WGS sequence"/>
</dbReference>